<reference evidence="3" key="1">
    <citation type="journal article" date="2015" name="Nature">
        <title>Complex archaea that bridge the gap between prokaryotes and eukaryotes.</title>
        <authorList>
            <person name="Spang A."/>
            <person name="Saw J.H."/>
            <person name="Jorgensen S.L."/>
            <person name="Zaremba-Niedzwiedzka K."/>
            <person name="Martijn J."/>
            <person name="Lind A.E."/>
            <person name="van Eijk R."/>
            <person name="Schleper C."/>
            <person name="Guy L."/>
            <person name="Ettema T.J."/>
        </authorList>
    </citation>
    <scope>NUCLEOTIDE SEQUENCE</scope>
</reference>
<dbReference type="NCBIfam" id="TIGR03725">
    <property type="entry name" value="T6A_YeaZ"/>
    <property type="match status" value="1"/>
</dbReference>
<feature type="domain" description="Gcp-like" evidence="2">
    <location>
        <begin position="70"/>
        <end position="194"/>
    </location>
</feature>
<dbReference type="InterPro" id="IPR043129">
    <property type="entry name" value="ATPase_NBD"/>
</dbReference>
<dbReference type="Pfam" id="PF00814">
    <property type="entry name" value="TsaD"/>
    <property type="match status" value="1"/>
</dbReference>
<dbReference type="PANTHER" id="PTHR11735">
    <property type="entry name" value="TRNA N6-ADENOSINE THREONYLCARBAMOYLTRANSFERASE"/>
    <property type="match status" value="1"/>
</dbReference>
<protein>
    <recommendedName>
        <fullName evidence="2">Gcp-like domain-containing protein</fullName>
    </recommendedName>
</protein>
<dbReference type="Gene3D" id="3.30.420.40">
    <property type="match status" value="2"/>
</dbReference>
<sequence length="272" mass="29427">ATPSATRSFQSPPVSRLSIASFPDAKSPGACFPRSAKPWPPRSPTCPRASTSACSAALLCGNDQVFRHTLANREHTRLILPMVDEVLSEAGLVLSQLDALAFTAGPGSFTGIRIGFGVVQGLAFGADLPVIPVSSLETLAHTAIRKLAISAGTYVLPMLDARMDEVYWGLFEYNGTDLNRVSRDSLTPPEEVVSPFSERPHTVIGDGWNYADRIPLEPGAFNSALLPEARDVLTIALREANAGKACSVDQAQPVYLRNEITWKKRQRLRKVT</sequence>
<dbReference type="PANTHER" id="PTHR11735:SF11">
    <property type="entry name" value="TRNA THREONYLCARBAMOYLADENOSINE BIOSYNTHESIS PROTEIN TSAB"/>
    <property type="match status" value="1"/>
</dbReference>
<accession>A0A0F9DP17</accession>
<dbReference type="GO" id="GO:0005829">
    <property type="term" value="C:cytosol"/>
    <property type="evidence" value="ECO:0007669"/>
    <property type="project" value="TreeGrafter"/>
</dbReference>
<name>A0A0F9DP17_9ZZZZ</name>
<gene>
    <name evidence="3" type="ORF">LCGC14_2174930</name>
</gene>
<dbReference type="AlphaFoldDB" id="A0A0F9DP17"/>
<dbReference type="InterPro" id="IPR000905">
    <property type="entry name" value="Gcp-like_dom"/>
</dbReference>
<dbReference type="CDD" id="cd24032">
    <property type="entry name" value="ASKHA_NBD_TsaB"/>
    <property type="match status" value="1"/>
</dbReference>
<dbReference type="SUPFAM" id="SSF53067">
    <property type="entry name" value="Actin-like ATPase domain"/>
    <property type="match status" value="2"/>
</dbReference>
<feature type="non-terminal residue" evidence="3">
    <location>
        <position position="1"/>
    </location>
</feature>
<dbReference type="GO" id="GO:0002949">
    <property type="term" value="P:tRNA threonylcarbamoyladenosine modification"/>
    <property type="evidence" value="ECO:0007669"/>
    <property type="project" value="InterPro"/>
</dbReference>
<evidence type="ECO:0000259" key="2">
    <source>
        <dbReference type="Pfam" id="PF00814"/>
    </source>
</evidence>
<dbReference type="EMBL" id="LAZR01028163">
    <property type="protein sequence ID" value="KKL63454.1"/>
    <property type="molecule type" value="Genomic_DNA"/>
</dbReference>
<feature type="compositionally biased region" description="Polar residues" evidence="1">
    <location>
        <begin position="1"/>
        <end position="13"/>
    </location>
</feature>
<dbReference type="InterPro" id="IPR022496">
    <property type="entry name" value="T6A_TsaB"/>
</dbReference>
<evidence type="ECO:0000256" key="1">
    <source>
        <dbReference type="SAM" id="MobiDB-lite"/>
    </source>
</evidence>
<proteinExistence type="predicted"/>
<evidence type="ECO:0000313" key="3">
    <source>
        <dbReference type="EMBL" id="KKL63454.1"/>
    </source>
</evidence>
<comment type="caution">
    <text evidence="3">The sequence shown here is derived from an EMBL/GenBank/DDBJ whole genome shotgun (WGS) entry which is preliminary data.</text>
</comment>
<organism evidence="3">
    <name type="scientific">marine sediment metagenome</name>
    <dbReference type="NCBI Taxonomy" id="412755"/>
    <lineage>
        <taxon>unclassified sequences</taxon>
        <taxon>metagenomes</taxon>
        <taxon>ecological metagenomes</taxon>
    </lineage>
</organism>
<feature type="region of interest" description="Disordered" evidence="1">
    <location>
        <begin position="1"/>
        <end position="25"/>
    </location>
</feature>